<feature type="region of interest" description="Disordered" evidence="4">
    <location>
        <begin position="402"/>
        <end position="550"/>
    </location>
</feature>
<feature type="compositionally biased region" description="Basic and acidic residues" evidence="4">
    <location>
        <begin position="504"/>
        <end position="515"/>
    </location>
</feature>
<evidence type="ECO:0000313" key="6">
    <source>
        <dbReference type="Proteomes" id="UP001286313"/>
    </source>
</evidence>
<evidence type="ECO:0000256" key="1">
    <source>
        <dbReference type="ARBA" id="ARBA00004123"/>
    </source>
</evidence>
<feature type="region of interest" description="Disordered" evidence="4">
    <location>
        <begin position="174"/>
        <end position="282"/>
    </location>
</feature>
<dbReference type="GO" id="GO:0003714">
    <property type="term" value="F:transcription corepressor activity"/>
    <property type="evidence" value="ECO:0007669"/>
    <property type="project" value="TreeGrafter"/>
</dbReference>
<comment type="similarity">
    <text evidence="3">Belongs to the RNA polymerase II subunit 5-mediating protein family.</text>
</comment>
<dbReference type="SUPFAM" id="SSF46579">
    <property type="entry name" value="Prefoldin"/>
    <property type="match status" value="1"/>
</dbReference>
<dbReference type="InterPro" id="IPR004127">
    <property type="entry name" value="Prefoldin_subunit_alpha"/>
</dbReference>
<dbReference type="Gene3D" id="1.10.287.370">
    <property type="match status" value="1"/>
</dbReference>
<evidence type="ECO:0000256" key="3">
    <source>
        <dbReference type="ARBA" id="ARBA00038295"/>
    </source>
</evidence>
<evidence type="ECO:0000256" key="2">
    <source>
        <dbReference type="ARBA" id="ARBA00023242"/>
    </source>
</evidence>
<reference evidence="5" key="1">
    <citation type="submission" date="2023-10" db="EMBL/GenBank/DDBJ databases">
        <title>Genome assemblies of two species of porcelain crab, Petrolisthes cinctipes and Petrolisthes manimaculis (Anomura: Porcellanidae).</title>
        <authorList>
            <person name="Angst P."/>
        </authorList>
    </citation>
    <scope>NUCLEOTIDE SEQUENCE</scope>
    <source>
        <strain evidence="5">PB745_01</strain>
        <tissue evidence="5">Gill</tissue>
    </source>
</reference>
<accession>A0AAE1K9Z0</accession>
<evidence type="ECO:0008006" key="7">
    <source>
        <dbReference type="Google" id="ProtNLM"/>
    </source>
</evidence>
<dbReference type="Pfam" id="PF02996">
    <property type="entry name" value="Prefoldin"/>
    <property type="match status" value="1"/>
</dbReference>
<dbReference type="GO" id="GO:0003682">
    <property type="term" value="F:chromatin binding"/>
    <property type="evidence" value="ECO:0007669"/>
    <property type="project" value="TreeGrafter"/>
</dbReference>
<gene>
    <name evidence="5" type="ORF">Pcinc_025077</name>
</gene>
<feature type="compositionally biased region" description="Acidic residues" evidence="4">
    <location>
        <begin position="219"/>
        <end position="248"/>
    </location>
</feature>
<dbReference type="GO" id="GO:0000122">
    <property type="term" value="P:negative regulation of transcription by RNA polymerase II"/>
    <property type="evidence" value="ECO:0007669"/>
    <property type="project" value="TreeGrafter"/>
</dbReference>
<dbReference type="AlphaFoldDB" id="A0AAE1K9Z0"/>
<dbReference type="Proteomes" id="UP001286313">
    <property type="component" value="Unassembled WGS sequence"/>
</dbReference>
<sequence>MTDTHQHTSQSVSVTSVRDRLNDLVHLRTAHTERLEGVQEELRKLHEYKSDYVHLKKRLCTLSHTTTHQVMVPFGGLALMPGRLLHTNEVLVLLGDNWFAERSTTQAINIVNRRIQDCDNKIHKAESTRSIHLGWLRETDELLTGESGERVEIVEQMSEQEYQRDQEQHRINVTKQHQQERERKNQERERSEEEERFTQTLGDKDKKNYEDIMKRLDALEMEEEEEDEEEEDEEEEGIDEEEEEEIEDEGRTEGEIDGSGEKGRREVGEKGDVNTDAKVTDTTTTTTVDKITLDAIPGTTDTDTTTTTSCRHLKQKPKLKRRVSWADDAKPLYTIIPDDTNKQIYRIKYCSGPLSLSLDLDPQDTTTSPQNPGEGTTQPAKAGIRSPSDLYRAFAGVGEEVGVAEGAAGGDGGGGVEEEEKEKEGHQKPRGILKKATSLPLQDDDNGGEGWCLPPAPMDLEDEDSPPPPKTPPPPPSPPPHRTSSSSTSSTSSSSQPAFTYCIQEHKPKTPKEESTSTSSTSTSTSSTSVSAPDPQPKRISKFKASRIKK</sequence>
<proteinExistence type="inferred from homology"/>
<dbReference type="PANTHER" id="PTHR15111">
    <property type="entry name" value="RNA POLYMERASE II SUBUNIT 5-MEDIATING PROTEIN NNX3"/>
    <property type="match status" value="1"/>
</dbReference>
<keyword evidence="2" id="KW-0539">Nucleus</keyword>
<dbReference type="InterPro" id="IPR009053">
    <property type="entry name" value="Prefoldin"/>
</dbReference>
<dbReference type="PANTHER" id="PTHR15111:SF0">
    <property type="entry name" value="UNCONVENTIONAL PREFOLDIN RPB5 INTERACTOR 1"/>
    <property type="match status" value="1"/>
</dbReference>
<evidence type="ECO:0000313" key="5">
    <source>
        <dbReference type="EMBL" id="KAK3869631.1"/>
    </source>
</evidence>
<feature type="compositionally biased region" description="Basic and acidic residues" evidence="4">
    <location>
        <begin position="177"/>
        <end position="218"/>
    </location>
</feature>
<dbReference type="CDD" id="cd23159">
    <property type="entry name" value="Prefoldin_URI1"/>
    <property type="match status" value="1"/>
</dbReference>
<comment type="subcellular location">
    <subcellularLocation>
        <location evidence="1">Nucleus</location>
    </subcellularLocation>
</comment>
<protein>
    <recommendedName>
        <fullName evidence="7">Unconventional prefoldin RPB5 interactor</fullName>
    </recommendedName>
</protein>
<feature type="region of interest" description="Disordered" evidence="4">
    <location>
        <begin position="356"/>
        <end position="387"/>
    </location>
</feature>
<feature type="compositionally biased region" description="Low complexity" evidence="4">
    <location>
        <begin position="482"/>
        <end position="495"/>
    </location>
</feature>
<feature type="compositionally biased region" description="Basic and acidic residues" evidence="4">
    <location>
        <begin position="249"/>
        <end position="279"/>
    </location>
</feature>
<dbReference type="GO" id="GO:0019212">
    <property type="term" value="F:phosphatase inhibitor activity"/>
    <property type="evidence" value="ECO:0007669"/>
    <property type="project" value="TreeGrafter"/>
</dbReference>
<name>A0AAE1K9Z0_PETCI</name>
<evidence type="ECO:0000256" key="4">
    <source>
        <dbReference type="SAM" id="MobiDB-lite"/>
    </source>
</evidence>
<keyword evidence="6" id="KW-1185">Reference proteome</keyword>
<feature type="compositionally biased region" description="Low complexity" evidence="4">
    <location>
        <begin position="356"/>
        <end position="370"/>
    </location>
</feature>
<feature type="compositionally biased region" description="Basic residues" evidence="4">
    <location>
        <begin position="539"/>
        <end position="550"/>
    </location>
</feature>
<feature type="compositionally biased region" description="Low complexity" evidence="4">
    <location>
        <begin position="516"/>
        <end position="529"/>
    </location>
</feature>
<dbReference type="GO" id="GO:0005634">
    <property type="term" value="C:nucleus"/>
    <property type="evidence" value="ECO:0007669"/>
    <property type="project" value="UniProtKB-SubCell"/>
</dbReference>
<comment type="caution">
    <text evidence="5">The sequence shown here is derived from an EMBL/GenBank/DDBJ whole genome shotgun (WGS) entry which is preliminary data.</text>
</comment>
<organism evidence="5 6">
    <name type="scientific">Petrolisthes cinctipes</name>
    <name type="common">Flat porcelain crab</name>
    <dbReference type="NCBI Taxonomy" id="88211"/>
    <lineage>
        <taxon>Eukaryota</taxon>
        <taxon>Metazoa</taxon>
        <taxon>Ecdysozoa</taxon>
        <taxon>Arthropoda</taxon>
        <taxon>Crustacea</taxon>
        <taxon>Multicrustacea</taxon>
        <taxon>Malacostraca</taxon>
        <taxon>Eumalacostraca</taxon>
        <taxon>Eucarida</taxon>
        <taxon>Decapoda</taxon>
        <taxon>Pleocyemata</taxon>
        <taxon>Anomura</taxon>
        <taxon>Galatheoidea</taxon>
        <taxon>Porcellanidae</taxon>
        <taxon>Petrolisthes</taxon>
    </lineage>
</organism>
<dbReference type="EMBL" id="JAWQEG010002806">
    <property type="protein sequence ID" value="KAK3869631.1"/>
    <property type="molecule type" value="Genomic_DNA"/>
</dbReference>
<dbReference type="InterPro" id="IPR052255">
    <property type="entry name" value="RNA_pol_II_subunit5-mediator"/>
</dbReference>
<feature type="compositionally biased region" description="Pro residues" evidence="4">
    <location>
        <begin position="466"/>
        <end position="481"/>
    </location>
</feature>